<protein>
    <submittedName>
        <fullName evidence="10">Major facilitator transporter</fullName>
    </submittedName>
</protein>
<feature type="transmembrane region" description="Helical" evidence="7">
    <location>
        <begin position="260"/>
        <end position="281"/>
    </location>
</feature>
<dbReference type="SMART" id="SM00240">
    <property type="entry name" value="FHA"/>
    <property type="match status" value="1"/>
</dbReference>
<evidence type="ECO:0000256" key="2">
    <source>
        <dbReference type="ARBA" id="ARBA00022448"/>
    </source>
</evidence>
<name>A0A1Z4LJI4_9CYAN</name>
<evidence type="ECO:0000259" key="8">
    <source>
        <dbReference type="PROSITE" id="PS50006"/>
    </source>
</evidence>
<dbReference type="EMBL" id="AP018227">
    <property type="protein sequence ID" value="BAY81392.1"/>
    <property type="molecule type" value="Genomic_DNA"/>
</dbReference>
<dbReference type="InterPro" id="IPR000253">
    <property type="entry name" value="FHA_dom"/>
</dbReference>
<evidence type="ECO:0000256" key="3">
    <source>
        <dbReference type="ARBA" id="ARBA00022475"/>
    </source>
</evidence>
<dbReference type="PRINTS" id="PR01035">
    <property type="entry name" value="TCRTETA"/>
</dbReference>
<dbReference type="InterPro" id="IPR008984">
    <property type="entry name" value="SMAD_FHA_dom_sf"/>
</dbReference>
<dbReference type="PANTHER" id="PTHR23517">
    <property type="entry name" value="RESISTANCE PROTEIN MDTM, PUTATIVE-RELATED-RELATED"/>
    <property type="match status" value="1"/>
</dbReference>
<feature type="domain" description="Major facilitator superfamily (MFS) profile" evidence="9">
    <location>
        <begin position="20"/>
        <end position="401"/>
    </location>
</feature>
<evidence type="ECO:0000259" key="9">
    <source>
        <dbReference type="PROSITE" id="PS50850"/>
    </source>
</evidence>
<evidence type="ECO:0000313" key="11">
    <source>
        <dbReference type="Proteomes" id="UP000218418"/>
    </source>
</evidence>
<dbReference type="Gene3D" id="2.60.200.20">
    <property type="match status" value="1"/>
</dbReference>
<dbReference type="GO" id="GO:0005886">
    <property type="term" value="C:plasma membrane"/>
    <property type="evidence" value="ECO:0007669"/>
    <property type="project" value="UniProtKB-SubCell"/>
</dbReference>
<feature type="domain" description="FHA" evidence="8">
    <location>
        <begin position="454"/>
        <end position="510"/>
    </location>
</feature>
<proteinExistence type="predicted"/>
<dbReference type="InterPro" id="IPR011701">
    <property type="entry name" value="MFS"/>
</dbReference>
<dbReference type="SUPFAM" id="SSF49879">
    <property type="entry name" value="SMAD/FHA domain"/>
    <property type="match status" value="1"/>
</dbReference>
<evidence type="ECO:0000256" key="6">
    <source>
        <dbReference type="ARBA" id="ARBA00023136"/>
    </source>
</evidence>
<keyword evidence="6 7" id="KW-0472">Membrane</keyword>
<feature type="transmembrane region" description="Helical" evidence="7">
    <location>
        <begin position="21"/>
        <end position="39"/>
    </location>
</feature>
<feature type="transmembrane region" description="Helical" evidence="7">
    <location>
        <begin position="222"/>
        <end position="248"/>
    </location>
</feature>
<dbReference type="Pfam" id="PF07690">
    <property type="entry name" value="MFS_1"/>
    <property type="match status" value="1"/>
</dbReference>
<dbReference type="CDD" id="cd17474">
    <property type="entry name" value="MFS_YfmO_like"/>
    <property type="match status" value="1"/>
</dbReference>
<feature type="transmembrane region" description="Helical" evidence="7">
    <location>
        <begin position="378"/>
        <end position="397"/>
    </location>
</feature>
<gene>
    <name evidence="10" type="ORF">NIES267_08680</name>
</gene>
<dbReference type="InterPro" id="IPR050171">
    <property type="entry name" value="MFS_Transporters"/>
</dbReference>
<dbReference type="OrthoDB" id="9793283at2"/>
<dbReference type="Pfam" id="PF00498">
    <property type="entry name" value="FHA"/>
    <property type="match status" value="1"/>
</dbReference>
<dbReference type="PROSITE" id="PS50850">
    <property type="entry name" value="MFS"/>
    <property type="match status" value="1"/>
</dbReference>
<evidence type="ECO:0000256" key="1">
    <source>
        <dbReference type="ARBA" id="ARBA00004651"/>
    </source>
</evidence>
<feature type="transmembrane region" description="Helical" evidence="7">
    <location>
        <begin position="115"/>
        <end position="136"/>
    </location>
</feature>
<dbReference type="PANTHER" id="PTHR23517:SF2">
    <property type="entry name" value="MULTIDRUG RESISTANCE PROTEIN MDTH"/>
    <property type="match status" value="1"/>
</dbReference>
<dbReference type="InterPro" id="IPR036259">
    <property type="entry name" value="MFS_trans_sf"/>
</dbReference>
<evidence type="ECO:0000256" key="7">
    <source>
        <dbReference type="SAM" id="Phobius"/>
    </source>
</evidence>
<dbReference type="CDD" id="cd00060">
    <property type="entry name" value="FHA"/>
    <property type="match status" value="1"/>
</dbReference>
<comment type="subcellular location">
    <subcellularLocation>
        <location evidence="1">Cell membrane</location>
        <topology evidence="1">Multi-pass membrane protein</topology>
    </subcellularLocation>
</comment>
<dbReference type="PROSITE" id="PS50006">
    <property type="entry name" value="FHA_DOMAIN"/>
    <property type="match status" value="1"/>
</dbReference>
<evidence type="ECO:0000256" key="4">
    <source>
        <dbReference type="ARBA" id="ARBA00022692"/>
    </source>
</evidence>
<feature type="transmembrane region" description="Helical" evidence="7">
    <location>
        <begin position="313"/>
        <end position="335"/>
    </location>
</feature>
<evidence type="ECO:0000256" key="5">
    <source>
        <dbReference type="ARBA" id="ARBA00022989"/>
    </source>
</evidence>
<dbReference type="Proteomes" id="UP000218418">
    <property type="component" value="Chromosome"/>
</dbReference>
<keyword evidence="3" id="KW-1003">Cell membrane</keyword>
<keyword evidence="11" id="KW-1185">Reference proteome</keyword>
<feature type="transmembrane region" description="Helical" evidence="7">
    <location>
        <begin position="86"/>
        <end position="103"/>
    </location>
</feature>
<keyword evidence="2" id="KW-0813">Transport</keyword>
<dbReference type="Gene3D" id="1.20.1250.20">
    <property type="entry name" value="MFS general substrate transporter like domains"/>
    <property type="match status" value="1"/>
</dbReference>
<feature type="transmembrane region" description="Helical" evidence="7">
    <location>
        <begin position="59"/>
        <end position="79"/>
    </location>
</feature>
<dbReference type="GO" id="GO:0022857">
    <property type="term" value="F:transmembrane transporter activity"/>
    <property type="evidence" value="ECO:0007669"/>
    <property type="project" value="InterPro"/>
</dbReference>
<keyword evidence="5 7" id="KW-1133">Transmembrane helix</keyword>
<evidence type="ECO:0000313" key="10">
    <source>
        <dbReference type="EMBL" id="BAY81392.1"/>
    </source>
</evidence>
<dbReference type="InterPro" id="IPR020846">
    <property type="entry name" value="MFS_dom"/>
</dbReference>
<keyword evidence="4 7" id="KW-0812">Transmembrane</keyword>
<reference evidence="10 11" key="1">
    <citation type="submission" date="2017-06" db="EMBL/GenBank/DDBJ databases">
        <title>Genome sequencing of cyanobaciteial culture collection at National Institute for Environmental Studies (NIES).</title>
        <authorList>
            <person name="Hirose Y."/>
            <person name="Shimura Y."/>
            <person name="Fujisawa T."/>
            <person name="Nakamura Y."/>
            <person name="Kawachi M."/>
        </authorList>
    </citation>
    <scope>NUCLEOTIDE SEQUENCE [LARGE SCALE GENOMIC DNA]</scope>
    <source>
        <strain evidence="10 11">NIES-267</strain>
    </source>
</reference>
<dbReference type="InterPro" id="IPR001958">
    <property type="entry name" value="Tet-R_TetA/multi-R_MdtG-like"/>
</dbReference>
<feature type="transmembrane region" description="Helical" evidence="7">
    <location>
        <begin position="143"/>
        <end position="162"/>
    </location>
</feature>
<feature type="transmembrane region" description="Helical" evidence="7">
    <location>
        <begin position="347"/>
        <end position="372"/>
    </location>
</feature>
<feature type="transmembrane region" description="Helical" evidence="7">
    <location>
        <begin position="174"/>
        <end position="194"/>
    </location>
</feature>
<accession>A0A1Z4LJI4</accession>
<dbReference type="SUPFAM" id="SSF103473">
    <property type="entry name" value="MFS general substrate transporter"/>
    <property type="match status" value="1"/>
</dbReference>
<sequence>MNASIEAEQKKTPNIAQDKNLYIIIGVTLISIMGGQTVAPILPSLTGVFDVSTREIELVMTLFVLPIGLATPVLGVLADRIGIRKVLIPALILFAIAGASIHAANTFTSVLGLRFLQGLGAAPLDALSLTMIAMLYQGRMLGAAMSINAAVIGISSAIYPLLGGALGSLNWSYPFLLSVLAFPLVMLVIMVLKLPSKPPTAKKESLKVYLKGTWKSVNNRSVLGLLFAVGTIFMIQFGAFITYVPIFAGVSLGASGFMNGIILCVMSLAVAISAAQLGWLIQRFSEIALIKASFILSAIALIMIPFITNPWLLLIPNILFGISLAFALPSSQALLAGLSAQDSRAGFMAVNASVQSLGQALGPILGGLAIAFGGIKVVFFSAAVYSVIAFFIFNILITPKQTQPVSPSPLSELKTQQTFIPQTDSPTSLQTPVPQLIHTLTNQVVDLPEFPSIISIGKGHSNDTDNIDVSNLPHSEVVSRNHAQIKFDGEDYYIQDMGSSNGTYINKYPLLPGIWYKLGPGVKLGLGKRDMIAFVFQLN</sequence>
<feature type="transmembrane region" description="Helical" evidence="7">
    <location>
        <begin position="288"/>
        <end position="307"/>
    </location>
</feature>
<dbReference type="AlphaFoldDB" id="A0A1Z4LJI4"/>
<organism evidence="10 11">
    <name type="scientific">Calothrix parasitica NIES-267</name>
    <dbReference type="NCBI Taxonomy" id="1973488"/>
    <lineage>
        <taxon>Bacteria</taxon>
        <taxon>Bacillati</taxon>
        <taxon>Cyanobacteriota</taxon>
        <taxon>Cyanophyceae</taxon>
        <taxon>Nostocales</taxon>
        <taxon>Calotrichaceae</taxon>
        <taxon>Calothrix</taxon>
    </lineage>
</organism>